<keyword evidence="1 4" id="KW-0403">Intermediate filament</keyword>
<dbReference type="Gene3D" id="1.20.5.1160">
    <property type="entry name" value="Vasodilator-stimulated phosphoprotein"/>
    <property type="match status" value="1"/>
</dbReference>
<keyword evidence="2 5" id="KW-0175">Coiled coil</keyword>
<dbReference type="FunFam" id="1.20.5.500:FF:000001">
    <property type="entry name" value="Type II keratin 23"/>
    <property type="match status" value="1"/>
</dbReference>
<evidence type="ECO:0000256" key="6">
    <source>
        <dbReference type="SAM" id="MobiDB-lite"/>
    </source>
</evidence>
<dbReference type="AlphaFoldDB" id="A0A3Q4GXV6"/>
<dbReference type="GO" id="GO:0033693">
    <property type="term" value="P:neurofilament bundle assembly"/>
    <property type="evidence" value="ECO:0007669"/>
    <property type="project" value="TreeGrafter"/>
</dbReference>
<dbReference type="Bgee" id="ENSNBRG00000009521">
    <property type="expression patterns" value="Expressed in brain and 1 other cell type or tissue"/>
</dbReference>
<dbReference type="Proteomes" id="UP000261580">
    <property type="component" value="Unassembled WGS sequence"/>
</dbReference>
<evidence type="ECO:0000313" key="8">
    <source>
        <dbReference type="Ensembl" id="ENSNBRP00000012178.1"/>
    </source>
</evidence>
<reference evidence="8" key="1">
    <citation type="submission" date="2025-08" db="UniProtKB">
        <authorList>
            <consortium name="Ensembl"/>
        </authorList>
    </citation>
    <scope>IDENTIFICATION</scope>
</reference>
<dbReference type="Ensembl" id="ENSNBRT00000012529.1">
    <property type="protein sequence ID" value="ENSNBRP00000012178.1"/>
    <property type="gene ID" value="ENSNBRG00000009521.1"/>
</dbReference>
<feature type="compositionally biased region" description="Basic and acidic residues" evidence="6">
    <location>
        <begin position="548"/>
        <end position="623"/>
    </location>
</feature>
<evidence type="ECO:0000256" key="5">
    <source>
        <dbReference type="SAM" id="Coils"/>
    </source>
</evidence>
<evidence type="ECO:0000256" key="2">
    <source>
        <dbReference type="ARBA" id="ARBA00023054"/>
    </source>
</evidence>
<dbReference type="GO" id="GO:0099160">
    <property type="term" value="C:postsynaptic intermediate filament cytoskeleton"/>
    <property type="evidence" value="ECO:0007669"/>
    <property type="project" value="TreeGrafter"/>
</dbReference>
<dbReference type="PANTHER" id="PTHR45652:SF16">
    <property type="entry name" value="NEUROFILAMENT LIGHT POLYPEPTIDE-LIKE"/>
    <property type="match status" value="1"/>
</dbReference>
<dbReference type="InterPro" id="IPR050405">
    <property type="entry name" value="Intermediate_filament"/>
</dbReference>
<proteinExistence type="inferred from homology"/>
<dbReference type="PROSITE" id="PS00226">
    <property type="entry name" value="IF_ROD_1"/>
    <property type="match status" value="1"/>
</dbReference>
<dbReference type="InterPro" id="IPR039008">
    <property type="entry name" value="IF_rod_dom"/>
</dbReference>
<dbReference type="Pfam" id="PF04732">
    <property type="entry name" value="Filament_head"/>
    <property type="match status" value="1"/>
</dbReference>
<dbReference type="STRING" id="32507.ENSNBRP00000012178"/>
<keyword evidence="9" id="KW-1185">Reference proteome</keyword>
<feature type="compositionally biased region" description="Acidic residues" evidence="6">
    <location>
        <begin position="467"/>
        <end position="547"/>
    </location>
</feature>
<dbReference type="SUPFAM" id="SSF64593">
    <property type="entry name" value="Intermediate filament protein, coiled coil region"/>
    <property type="match status" value="2"/>
</dbReference>
<evidence type="ECO:0000256" key="1">
    <source>
        <dbReference type="ARBA" id="ARBA00022754"/>
    </source>
</evidence>
<accession>A0A3Q4GXV6</accession>
<dbReference type="FunFam" id="1.20.5.1160:FF:000001">
    <property type="entry name" value="Keratin type II"/>
    <property type="match status" value="1"/>
</dbReference>
<evidence type="ECO:0000259" key="7">
    <source>
        <dbReference type="PROSITE" id="PS51842"/>
    </source>
</evidence>
<evidence type="ECO:0000256" key="3">
    <source>
        <dbReference type="ARBA" id="ARBA00061646"/>
    </source>
</evidence>
<dbReference type="SMART" id="SM01391">
    <property type="entry name" value="Filament"/>
    <property type="match status" value="1"/>
</dbReference>
<dbReference type="OMA" id="HDTIGEL"/>
<evidence type="ECO:0000313" key="9">
    <source>
        <dbReference type="Proteomes" id="UP000261580"/>
    </source>
</evidence>
<dbReference type="Gene3D" id="1.20.5.170">
    <property type="match status" value="1"/>
</dbReference>
<dbReference type="PANTHER" id="PTHR45652">
    <property type="entry name" value="GLIAL FIBRILLARY ACIDIC PROTEIN"/>
    <property type="match status" value="1"/>
</dbReference>
<feature type="domain" description="IF rod" evidence="7">
    <location>
        <begin position="89"/>
        <end position="400"/>
    </location>
</feature>
<protein>
    <submittedName>
        <fullName evidence="8">Neurofilament light chain</fullName>
    </submittedName>
</protein>
<feature type="coiled-coil region" evidence="5">
    <location>
        <begin position="319"/>
        <end position="378"/>
    </location>
</feature>
<dbReference type="FunFam" id="1.20.5.170:FF:000002">
    <property type="entry name" value="Type I keratin KA11"/>
    <property type="match status" value="1"/>
</dbReference>
<dbReference type="Gene3D" id="1.20.5.500">
    <property type="entry name" value="Single helix bin"/>
    <property type="match status" value="1"/>
</dbReference>
<dbReference type="Pfam" id="PF00038">
    <property type="entry name" value="Filament"/>
    <property type="match status" value="1"/>
</dbReference>
<feature type="region of interest" description="Disordered" evidence="6">
    <location>
        <begin position="456"/>
        <end position="623"/>
    </location>
</feature>
<dbReference type="GO" id="GO:0005882">
    <property type="term" value="C:intermediate filament"/>
    <property type="evidence" value="ECO:0007669"/>
    <property type="project" value="UniProtKB-KW"/>
</dbReference>
<comment type="similarity">
    <text evidence="3 4">Belongs to the intermediate filament family.</text>
</comment>
<dbReference type="GeneTree" id="ENSGT00940000156208"/>
<sequence>MSSIGYDPYYSTSSYRRFFAEPPARVVVTRGRTLSGFSTHASPLSSSRLQYSSPGRVLYSSSSPASSLELELSQAAQISSEFRAVRTQERSQLQDLNDRFAGFIERVRELEQQNRALEAELLLLRQRHSDPSRLRALYEQEARSLRAAVDEARAEQQAVLSQRERLEQTLSALQGRYEQEVLAREEAEGKLMEARREADEVTLGKAELEKSVEILLDELAFLKRIHEGEVVELQAQVQLGVQVAVESEAAAPDLSGALRDIRSQYERLAARNMQAAEEWFRSKVGSLTETVAQHTDAVRNSKDEAGEYRRQLQARILEIDACRGLNESLEKQLHDMEEKQSAEIAAMQDTIAELESELRGTKQEMARYLKEYQDLLNVKMALDIEIAAYRKLLEGEESRFSVGMAGGVSPLYSHSLSAPSFARPVFSSLSSGTSYLMTSRLLSSSVSTTEGIISASHAQQAEASPPGEEEVEEEEKEEEEAKEEEVGEETEEKKDEEEEEGEEEGEKEDEAKEVEEEDKEEGEGWSEAAEDEGEKEGKDEGEETEAQEEAKAEGADDKEDDTKDEAQEQEEVQKSEEKEDKADDKDVKAVPKKDDKAETKKEKDEEKAAQPEPAEEKSTKDKK</sequence>
<reference evidence="8" key="2">
    <citation type="submission" date="2025-09" db="UniProtKB">
        <authorList>
            <consortium name="Ensembl"/>
        </authorList>
    </citation>
    <scope>IDENTIFICATION</scope>
</reference>
<evidence type="ECO:0000256" key="4">
    <source>
        <dbReference type="RuleBase" id="RU000685"/>
    </source>
</evidence>
<dbReference type="InterPro" id="IPR006821">
    <property type="entry name" value="Intermed_filament_DNA-bd"/>
</dbReference>
<organism evidence="8 9">
    <name type="scientific">Neolamprologus brichardi</name>
    <name type="common">Fairy cichlid</name>
    <name type="synonym">Lamprologus brichardi</name>
    <dbReference type="NCBI Taxonomy" id="32507"/>
    <lineage>
        <taxon>Eukaryota</taxon>
        <taxon>Metazoa</taxon>
        <taxon>Chordata</taxon>
        <taxon>Craniata</taxon>
        <taxon>Vertebrata</taxon>
        <taxon>Euteleostomi</taxon>
        <taxon>Actinopterygii</taxon>
        <taxon>Neopterygii</taxon>
        <taxon>Teleostei</taxon>
        <taxon>Neoteleostei</taxon>
        <taxon>Acanthomorphata</taxon>
        <taxon>Ovalentaria</taxon>
        <taxon>Cichlomorphae</taxon>
        <taxon>Cichliformes</taxon>
        <taxon>Cichlidae</taxon>
        <taxon>African cichlids</taxon>
        <taxon>Pseudocrenilabrinae</taxon>
        <taxon>Lamprologini</taxon>
        <taxon>Neolamprologus</taxon>
    </lineage>
</organism>
<dbReference type="GO" id="GO:0030424">
    <property type="term" value="C:axon"/>
    <property type="evidence" value="ECO:0007669"/>
    <property type="project" value="TreeGrafter"/>
</dbReference>
<dbReference type="GO" id="GO:0099184">
    <property type="term" value="F:structural constituent of postsynaptic intermediate filament cytoskeleton"/>
    <property type="evidence" value="ECO:0007669"/>
    <property type="project" value="TreeGrafter"/>
</dbReference>
<feature type="coiled-coil region" evidence="5">
    <location>
        <begin position="93"/>
        <end position="225"/>
    </location>
</feature>
<name>A0A3Q4GXV6_NEOBR</name>
<dbReference type="PROSITE" id="PS51842">
    <property type="entry name" value="IF_ROD_2"/>
    <property type="match status" value="1"/>
</dbReference>
<dbReference type="GO" id="GO:0005737">
    <property type="term" value="C:cytoplasm"/>
    <property type="evidence" value="ECO:0007669"/>
    <property type="project" value="TreeGrafter"/>
</dbReference>
<dbReference type="InterPro" id="IPR018039">
    <property type="entry name" value="IF_conserved"/>
</dbReference>